<accession>A0A8S5NUT3</accession>
<organism evidence="1">
    <name type="scientific">Myoviridae sp. ctrMq22</name>
    <dbReference type="NCBI Taxonomy" id="2825181"/>
    <lineage>
        <taxon>Viruses</taxon>
        <taxon>Duplodnaviria</taxon>
        <taxon>Heunggongvirae</taxon>
        <taxon>Uroviricota</taxon>
        <taxon>Caudoviricetes</taxon>
    </lineage>
</organism>
<dbReference type="EMBL" id="BK015263">
    <property type="protein sequence ID" value="DAD98533.1"/>
    <property type="molecule type" value="Genomic_DNA"/>
</dbReference>
<protein>
    <submittedName>
        <fullName evidence="1">Uncharacterized protein</fullName>
    </submittedName>
</protein>
<evidence type="ECO:0000313" key="1">
    <source>
        <dbReference type="EMBL" id="DAD98533.1"/>
    </source>
</evidence>
<sequence length="43" mass="4998">MIKAIREARLKWKMDIKNTLYSCSNTDRSQVNQIQLLAALNAF</sequence>
<proteinExistence type="predicted"/>
<reference evidence="1" key="1">
    <citation type="journal article" date="2021" name="Proc. Natl. Acad. Sci. U.S.A.">
        <title>A Catalog of Tens of Thousands of Viruses from Human Metagenomes Reveals Hidden Associations with Chronic Diseases.</title>
        <authorList>
            <person name="Tisza M.J."/>
            <person name="Buck C.B."/>
        </authorList>
    </citation>
    <scope>NUCLEOTIDE SEQUENCE</scope>
    <source>
        <strain evidence="1">CtrMq22</strain>
    </source>
</reference>
<name>A0A8S5NUT3_9CAUD</name>